<gene>
    <name evidence="2" type="ORF">C8D97_11128</name>
</gene>
<evidence type="ECO:0000313" key="3">
    <source>
        <dbReference type="Proteomes" id="UP000245790"/>
    </source>
</evidence>
<protein>
    <submittedName>
        <fullName evidence="2">Uncharacterized protein (TIGR02001 family)</fullName>
    </submittedName>
</protein>
<comment type="caution">
    <text evidence="2">The sequence shown here is derived from an EMBL/GenBank/DDBJ whole genome shotgun (WGS) entry which is preliminary data.</text>
</comment>
<dbReference type="Proteomes" id="UP000245790">
    <property type="component" value="Unassembled WGS sequence"/>
</dbReference>
<sequence length="222" mass="24481">MKKTPLILSALGLGLLSQSAFAAPFDFKVGVASDYVYRGISQSGEDPAVQASMQFHPAKGWFVRGFASEVESRFGGNMELEFAGGYQGKINKDFSYKGELAYSVFTDEENGDSDYVEANFSLSYKKFFTALIGHTNDYYGTSDAGTYLEGRFHLPLHDVIKTDVYAGNYSLDDSAGESYSVFGIDAWTHIGEIKFKLSFSDTDLEGTDIADSRIFVNASYQF</sequence>
<dbReference type="OrthoDB" id="9793561at2"/>
<reference evidence="2 3" key="1">
    <citation type="submission" date="2018-05" db="EMBL/GenBank/DDBJ databases">
        <title>Genomic Encyclopedia of Type Strains, Phase IV (KMG-IV): sequencing the most valuable type-strain genomes for metagenomic binning, comparative biology and taxonomic classification.</title>
        <authorList>
            <person name="Goeker M."/>
        </authorList>
    </citation>
    <scope>NUCLEOTIDE SEQUENCE [LARGE SCALE GENOMIC DNA]</scope>
    <source>
        <strain evidence="2 3">DSM 25350</strain>
    </source>
</reference>
<dbReference type="NCBIfam" id="TIGR02001">
    <property type="entry name" value="gcw_chp"/>
    <property type="match status" value="1"/>
</dbReference>
<keyword evidence="3" id="KW-1185">Reference proteome</keyword>
<dbReference type="RefSeq" id="WP_109764537.1">
    <property type="nucleotide sequence ID" value="NZ_QGGU01000011.1"/>
</dbReference>
<dbReference type="InterPro" id="IPR010239">
    <property type="entry name" value="CHP02001"/>
</dbReference>
<accession>A0A316FGB5</accession>
<proteinExistence type="predicted"/>
<feature type="signal peptide" evidence="1">
    <location>
        <begin position="1"/>
        <end position="22"/>
    </location>
</feature>
<dbReference type="EMBL" id="QGGU01000011">
    <property type="protein sequence ID" value="PWK47283.1"/>
    <property type="molecule type" value="Genomic_DNA"/>
</dbReference>
<evidence type="ECO:0000256" key="1">
    <source>
        <dbReference type="SAM" id="SignalP"/>
    </source>
</evidence>
<name>A0A316FGB5_9GAMM</name>
<keyword evidence="1" id="KW-0732">Signal</keyword>
<organism evidence="2 3">
    <name type="scientific">Pleionea mediterranea</name>
    <dbReference type="NCBI Taxonomy" id="523701"/>
    <lineage>
        <taxon>Bacteria</taxon>
        <taxon>Pseudomonadati</taxon>
        <taxon>Pseudomonadota</taxon>
        <taxon>Gammaproteobacteria</taxon>
        <taxon>Oceanospirillales</taxon>
        <taxon>Pleioneaceae</taxon>
        <taxon>Pleionea</taxon>
    </lineage>
</organism>
<dbReference type="Pfam" id="PF09694">
    <property type="entry name" value="Gcw_chp"/>
    <property type="match status" value="1"/>
</dbReference>
<feature type="chain" id="PRO_5016329005" evidence="1">
    <location>
        <begin position="23"/>
        <end position="222"/>
    </location>
</feature>
<evidence type="ECO:0000313" key="2">
    <source>
        <dbReference type="EMBL" id="PWK47283.1"/>
    </source>
</evidence>
<dbReference type="AlphaFoldDB" id="A0A316FGB5"/>